<dbReference type="InterPro" id="IPR036661">
    <property type="entry name" value="Luciferase-like_sf"/>
</dbReference>
<dbReference type="InterPro" id="IPR050564">
    <property type="entry name" value="F420-G6PD/mer"/>
</dbReference>
<organism evidence="3 4">
    <name type="scientific">Actinomycetospora lemnae</name>
    <dbReference type="NCBI Taxonomy" id="3019891"/>
    <lineage>
        <taxon>Bacteria</taxon>
        <taxon>Bacillati</taxon>
        <taxon>Actinomycetota</taxon>
        <taxon>Actinomycetes</taxon>
        <taxon>Pseudonocardiales</taxon>
        <taxon>Pseudonocardiaceae</taxon>
        <taxon>Actinomycetospora</taxon>
    </lineage>
</organism>
<dbReference type="EMBL" id="JAQZAO010000003">
    <property type="protein sequence ID" value="MDD7965242.1"/>
    <property type="molecule type" value="Genomic_DNA"/>
</dbReference>
<evidence type="ECO:0000259" key="2">
    <source>
        <dbReference type="Pfam" id="PF00296"/>
    </source>
</evidence>
<proteinExistence type="predicted"/>
<dbReference type="PANTHER" id="PTHR43244:SF1">
    <property type="entry name" value="5,10-METHYLENETETRAHYDROMETHANOPTERIN REDUCTASE"/>
    <property type="match status" value="1"/>
</dbReference>
<dbReference type="InterPro" id="IPR011251">
    <property type="entry name" value="Luciferase-like_dom"/>
</dbReference>
<dbReference type="RefSeq" id="WP_274199784.1">
    <property type="nucleotide sequence ID" value="NZ_JAQZAO010000003.1"/>
</dbReference>
<gene>
    <name evidence="3" type="ORF">PGB27_07755</name>
</gene>
<dbReference type="PANTHER" id="PTHR43244">
    <property type="match status" value="1"/>
</dbReference>
<accession>A0ABT5SQX1</accession>
<evidence type="ECO:0000313" key="3">
    <source>
        <dbReference type="EMBL" id="MDD7965242.1"/>
    </source>
</evidence>
<evidence type="ECO:0000256" key="1">
    <source>
        <dbReference type="ARBA" id="ARBA00023002"/>
    </source>
</evidence>
<comment type="caution">
    <text evidence="3">The sequence shown here is derived from an EMBL/GenBank/DDBJ whole genome shotgun (WGS) entry which is preliminary data.</text>
</comment>
<sequence length="309" mass="32826">MTAAEMKVRIGIGAGPSRHDPAAATLELVDGCEARDIDSVWFPDRVAAPAVEPLIALGWAAGRTHSLKLGTGVVVLPGRNPAVVAAQLASLAALAPRRILPVFGLRPATAAERTVYPVPGPRAAVFEEALTVVRRLLTEESVTFHGSFFDLDEAVVEPRPARPLDLWLGGLVPAALERVGRLGDGWLASFVTPAEAGAARATIAAAAADAGREVEDDHYGTNLLVLPPDTSDADADRARAASVHRRPELDPHDLVADGWEDARRRVERFVDEGITKFVVRPAVAPASWPAFLDEFAEHLVPLETSTPGI</sequence>
<evidence type="ECO:0000313" key="4">
    <source>
        <dbReference type="Proteomes" id="UP001300763"/>
    </source>
</evidence>
<keyword evidence="4" id="KW-1185">Reference proteome</keyword>
<name>A0ABT5SQX1_9PSEU</name>
<dbReference type="Gene3D" id="3.20.20.30">
    <property type="entry name" value="Luciferase-like domain"/>
    <property type="match status" value="1"/>
</dbReference>
<dbReference type="Proteomes" id="UP001300763">
    <property type="component" value="Unassembled WGS sequence"/>
</dbReference>
<dbReference type="Pfam" id="PF00296">
    <property type="entry name" value="Bac_luciferase"/>
    <property type="match status" value="1"/>
</dbReference>
<dbReference type="InterPro" id="IPR022402">
    <property type="entry name" value="F420_OxRdatse_MSMEG3544_pred"/>
</dbReference>
<dbReference type="SUPFAM" id="SSF51679">
    <property type="entry name" value="Bacterial luciferase-like"/>
    <property type="match status" value="1"/>
</dbReference>
<protein>
    <submittedName>
        <fullName evidence="3">TIGR03854 family LLM class F420-dependent oxidoreductase</fullName>
    </submittedName>
</protein>
<dbReference type="NCBIfam" id="TIGR03854">
    <property type="entry name" value="F420_MSMEG_3544"/>
    <property type="match status" value="1"/>
</dbReference>
<reference evidence="3 4" key="1">
    <citation type="submission" date="2023-02" db="EMBL/GenBank/DDBJ databases">
        <title>Genome sequencing required for Actinomycetospora new species description.</title>
        <authorList>
            <person name="Saimee Y."/>
            <person name="Duangmal K."/>
        </authorList>
    </citation>
    <scope>NUCLEOTIDE SEQUENCE [LARGE SCALE GENOMIC DNA]</scope>
    <source>
        <strain evidence="3 4">DW7H6</strain>
    </source>
</reference>
<feature type="domain" description="Luciferase-like" evidence="2">
    <location>
        <begin position="15"/>
        <end position="265"/>
    </location>
</feature>
<keyword evidence="1" id="KW-0560">Oxidoreductase</keyword>